<dbReference type="EMBL" id="JABANN010000846">
    <property type="protein sequence ID" value="KAF4653076.1"/>
    <property type="molecule type" value="Genomic_DNA"/>
</dbReference>
<dbReference type="AlphaFoldDB" id="A0A7J6L355"/>
<name>A0A7J6L355_PEROL</name>
<dbReference type="EMBL" id="JABAHT010000226">
    <property type="protein sequence ID" value="KAF4660590.1"/>
    <property type="molecule type" value="Genomic_DNA"/>
</dbReference>
<accession>A0A7J6L355</accession>
<organism evidence="2 5">
    <name type="scientific">Perkinsus olseni</name>
    <name type="common">Perkinsus atlanticus</name>
    <dbReference type="NCBI Taxonomy" id="32597"/>
    <lineage>
        <taxon>Eukaryota</taxon>
        <taxon>Sar</taxon>
        <taxon>Alveolata</taxon>
        <taxon>Perkinsozoa</taxon>
        <taxon>Perkinsea</taxon>
        <taxon>Perkinsida</taxon>
        <taxon>Perkinsidae</taxon>
        <taxon>Perkinsus</taxon>
    </lineage>
</organism>
<gene>
    <name evidence="2" type="ORF">FOL46_009373</name>
    <name evidence="3" type="ORF">FOZ61_003908</name>
</gene>
<evidence type="ECO:0000256" key="1">
    <source>
        <dbReference type="SAM" id="SignalP"/>
    </source>
</evidence>
<proteinExistence type="predicted"/>
<reference evidence="4 5" key="1">
    <citation type="submission" date="2020-04" db="EMBL/GenBank/DDBJ databases">
        <title>Perkinsus olseni comparative genomics.</title>
        <authorList>
            <person name="Bogema D.R."/>
        </authorList>
    </citation>
    <scope>NUCLEOTIDE SEQUENCE [LARGE SCALE GENOMIC DNA]</scope>
    <source>
        <strain evidence="3">ATCC PRA-179</strain>
        <strain evidence="2">ATCC PRA-31</strain>
    </source>
</reference>
<comment type="caution">
    <text evidence="2">The sequence shown here is derived from an EMBL/GenBank/DDBJ whole genome shotgun (WGS) entry which is preliminary data.</text>
</comment>
<evidence type="ECO:0000313" key="5">
    <source>
        <dbReference type="Proteomes" id="UP000572268"/>
    </source>
</evidence>
<evidence type="ECO:0000313" key="2">
    <source>
        <dbReference type="EMBL" id="KAF4653076.1"/>
    </source>
</evidence>
<keyword evidence="1" id="KW-0732">Signal</keyword>
<feature type="chain" id="PRO_5036205313" evidence="1">
    <location>
        <begin position="20"/>
        <end position="196"/>
    </location>
</feature>
<evidence type="ECO:0000313" key="3">
    <source>
        <dbReference type="EMBL" id="KAF4660590.1"/>
    </source>
</evidence>
<evidence type="ECO:0000313" key="4">
    <source>
        <dbReference type="Proteomes" id="UP000570595"/>
    </source>
</evidence>
<dbReference type="Proteomes" id="UP000572268">
    <property type="component" value="Unassembled WGS sequence"/>
</dbReference>
<protein>
    <submittedName>
        <fullName evidence="2">Uncharacterized protein</fullName>
    </submittedName>
</protein>
<sequence>MTIISAWLISAIFFTSVNAQEVVKYIPDKPDPELSLTLFVNDNWTIHWFYRCKHQEFRRPYLAGPFPLTRGSASYLFPIDYGSTKLPAIIRDRCPLLYRPDGLQDGDLGILKFLTHATLETALRGEWMRFVSVDTFYVTPYRWNPGPDDRRYYDIVYLVYGRSYPRVELWVTVDRIRSLGLQSTSPSSPVNKEQNT</sequence>
<dbReference type="Proteomes" id="UP000570595">
    <property type="component" value="Unassembled WGS sequence"/>
</dbReference>
<feature type="signal peptide" evidence="1">
    <location>
        <begin position="1"/>
        <end position="19"/>
    </location>
</feature>